<keyword evidence="6 10" id="KW-0812">Transmembrane</keyword>
<reference evidence="13 14" key="1">
    <citation type="submission" date="2015-11" db="EMBL/GenBank/DDBJ databases">
        <title>The genome of Candidatus Endoriftia persephone in Ridgeia piscesae and population structure of the North Eastern Pacific vestimentiferan symbionts.</title>
        <authorList>
            <person name="Perez M."/>
            <person name="Juniper K.S."/>
        </authorList>
    </citation>
    <scope>NUCLEOTIDE SEQUENCE [LARGE SCALE GENOMIC DNA]</scope>
    <source>
        <strain evidence="12">Ind10</strain>
        <strain evidence="11">Ind11</strain>
    </source>
</reference>
<dbReference type="HAMAP" id="MF_02203">
    <property type="entry name" value="TolR"/>
    <property type="match status" value="1"/>
</dbReference>
<dbReference type="GO" id="GO:0051301">
    <property type="term" value="P:cell division"/>
    <property type="evidence" value="ECO:0007669"/>
    <property type="project" value="UniProtKB-UniRule"/>
</dbReference>
<comment type="subunit">
    <text evidence="10">The Tol-Pal system is composed of five core proteins: the inner membrane proteins TolA, TolQ and TolR, the periplasmic protein TolB and the outer membrane protein Pal. They form a network linking the inner and outer membranes and the peptidoglycan layer.</text>
</comment>
<accession>A0A0T5Z9P0</accession>
<keyword evidence="4 10" id="KW-0997">Cell inner membrane</keyword>
<gene>
    <name evidence="10" type="primary">tolR</name>
    <name evidence="11" type="ORF">Ga0074115_10953</name>
    <name evidence="12" type="ORF">Ga0076813_15662</name>
</gene>
<evidence type="ECO:0000256" key="6">
    <source>
        <dbReference type="ARBA" id="ARBA00022692"/>
    </source>
</evidence>
<keyword evidence="8 10" id="KW-0472">Membrane</keyword>
<organism evidence="12 13">
    <name type="scientific">endosymbiont of Ridgeia piscesae</name>
    <dbReference type="NCBI Taxonomy" id="54398"/>
    <lineage>
        <taxon>Bacteria</taxon>
        <taxon>Pseudomonadati</taxon>
        <taxon>Pseudomonadota</taxon>
        <taxon>Gammaproteobacteria</taxon>
        <taxon>sulfur-oxidizing symbionts</taxon>
    </lineage>
</organism>
<dbReference type="Proteomes" id="UP000051634">
    <property type="component" value="Unassembled WGS sequence"/>
</dbReference>
<dbReference type="Pfam" id="PF02472">
    <property type="entry name" value="ExbD"/>
    <property type="match status" value="1"/>
</dbReference>
<feature type="transmembrane region" description="Helical" evidence="10">
    <location>
        <begin position="16"/>
        <end position="37"/>
    </location>
</feature>
<evidence type="ECO:0000256" key="5">
    <source>
        <dbReference type="ARBA" id="ARBA00022618"/>
    </source>
</evidence>
<evidence type="ECO:0000256" key="7">
    <source>
        <dbReference type="ARBA" id="ARBA00022989"/>
    </source>
</evidence>
<dbReference type="EMBL" id="LDXT01000088">
    <property type="protein sequence ID" value="KRT54748.1"/>
    <property type="molecule type" value="Genomic_DNA"/>
</dbReference>
<evidence type="ECO:0000256" key="2">
    <source>
        <dbReference type="ARBA" id="ARBA00005811"/>
    </source>
</evidence>
<evidence type="ECO:0000256" key="8">
    <source>
        <dbReference type="ARBA" id="ARBA00023136"/>
    </source>
</evidence>
<evidence type="ECO:0000313" key="14">
    <source>
        <dbReference type="Proteomes" id="UP000051634"/>
    </source>
</evidence>
<comment type="function">
    <text evidence="10">Part of the Tol-Pal system, which plays a role in outer membrane invagination during cell division and is important for maintaining outer membrane integrity.</text>
</comment>
<evidence type="ECO:0000256" key="4">
    <source>
        <dbReference type="ARBA" id="ARBA00022519"/>
    </source>
</evidence>
<keyword evidence="3 10" id="KW-1003">Cell membrane</keyword>
<keyword evidence="9 10" id="KW-0131">Cell cycle</keyword>
<evidence type="ECO:0000313" key="13">
    <source>
        <dbReference type="Proteomes" id="UP000051276"/>
    </source>
</evidence>
<dbReference type="GO" id="GO:0005886">
    <property type="term" value="C:plasma membrane"/>
    <property type="evidence" value="ECO:0007669"/>
    <property type="project" value="UniProtKB-SubCell"/>
</dbReference>
<comment type="subcellular location">
    <subcellularLocation>
        <location evidence="10">Cell inner membrane</location>
        <topology evidence="10">Single-pass membrane protein</topology>
    </subcellularLocation>
    <subcellularLocation>
        <location evidence="1">Cell membrane</location>
        <topology evidence="1">Single-pass membrane protein</topology>
    </subcellularLocation>
</comment>
<dbReference type="STRING" id="54398.Ga0074115_10953"/>
<evidence type="ECO:0000313" key="11">
    <source>
        <dbReference type="EMBL" id="KRT54748.1"/>
    </source>
</evidence>
<name>A0A0T5Z9P0_9GAMM</name>
<evidence type="ECO:0000313" key="12">
    <source>
        <dbReference type="EMBL" id="KRT59575.1"/>
    </source>
</evidence>
<dbReference type="InterPro" id="IPR003400">
    <property type="entry name" value="ExbD"/>
</dbReference>
<dbReference type="RefSeq" id="WP_057956934.1">
    <property type="nucleotide sequence ID" value="NZ_KQ556974.1"/>
</dbReference>
<evidence type="ECO:0000256" key="9">
    <source>
        <dbReference type="ARBA" id="ARBA00023306"/>
    </source>
</evidence>
<dbReference type="EMBL" id="LMXI01000128">
    <property type="protein sequence ID" value="KRT59575.1"/>
    <property type="molecule type" value="Genomic_DNA"/>
</dbReference>
<dbReference type="PATRIC" id="fig|54398.3.peg.1489"/>
<sequence length="141" mass="15240">MSRQRNRRRPMSEINVVPYIDVMLVLLVIFMVTAPLLTQGVHVELPQADAEPISQEANEPVIISVDRNGDIFIDIGGEQGKPVAPEALKARIRAVLKHKPKTPILVRGDAGVAYGRVVEVMVLAQAGGAPGIGLITEPPEH</sequence>
<evidence type="ECO:0000256" key="10">
    <source>
        <dbReference type="HAMAP-Rule" id="MF_02203"/>
    </source>
</evidence>
<evidence type="ECO:0000256" key="3">
    <source>
        <dbReference type="ARBA" id="ARBA00022475"/>
    </source>
</evidence>
<dbReference type="OrthoDB" id="9798629at2"/>
<keyword evidence="5 10" id="KW-0132">Cell division</keyword>
<proteinExistence type="inferred from homology"/>
<evidence type="ECO:0000256" key="1">
    <source>
        <dbReference type="ARBA" id="ARBA00004162"/>
    </source>
</evidence>
<dbReference type="PANTHER" id="PTHR30558:SF7">
    <property type="entry name" value="TOL-PAL SYSTEM PROTEIN TOLR"/>
    <property type="match status" value="1"/>
</dbReference>
<comment type="similarity">
    <text evidence="2 10">Belongs to the ExbD/TolR family.</text>
</comment>
<comment type="caution">
    <text evidence="12">The sequence shown here is derived from an EMBL/GenBank/DDBJ whole genome shotgun (WGS) entry which is preliminary data.</text>
</comment>
<dbReference type="GO" id="GO:0022857">
    <property type="term" value="F:transmembrane transporter activity"/>
    <property type="evidence" value="ECO:0007669"/>
    <property type="project" value="InterPro"/>
</dbReference>
<protein>
    <recommendedName>
        <fullName evidence="10">Tol-Pal system protein TolR</fullName>
    </recommendedName>
</protein>
<dbReference type="AlphaFoldDB" id="A0A0T5Z9P0"/>
<keyword evidence="7 10" id="KW-1133">Transmembrane helix</keyword>
<dbReference type="NCBIfam" id="TIGR02801">
    <property type="entry name" value="tolR"/>
    <property type="match status" value="1"/>
</dbReference>
<dbReference type="Gene3D" id="3.30.420.270">
    <property type="match status" value="1"/>
</dbReference>
<keyword evidence="14" id="KW-1185">Reference proteome</keyword>
<dbReference type="Proteomes" id="UP000051276">
    <property type="component" value="Unassembled WGS sequence"/>
</dbReference>
<dbReference type="GO" id="GO:0015031">
    <property type="term" value="P:protein transport"/>
    <property type="evidence" value="ECO:0007669"/>
    <property type="project" value="InterPro"/>
</dbReference>
<dbReference type="PANTHER" id="PTHR30558">
    <property type="entry name" value="EXBD MEMBRANE COMPONENT OF PMF-DRIVEN MACROMOLECULE IMPORT SYSTEM"/>
    <property type="match status" value="1"/>
</dbReference>
<dbReference type="InterPro" id="IPR014168">
    <property type="entry name" value="Tol-Pal_TolR"/>
</dbReference>